<dbReference type="Proteomes" id="UP001187471">
    <property type="component" value="Unassembled WGS sequence"/>
</dbReference>
<evidence type="ECO:0000256" key="1">
    <source>
        <dbReference type="SAM" id="MobiDB-lite"/>
    </source>
</evidence>
<feature type="compositionally biased region" description="Basic and acidic residues" evidence="1">
    <location>
        <begin position="106"/>
        <end position="122"/>
    </location>
</feature>
<evidence type="ECO:0000313" key="2">
    <source>
        <dbReference type="EMBL" id="KAK2985768.1"/>
    </source>
</evidence>
<reference evidence="2" key="1">
    <citation type="submission" date="2022-12" db="EMBL/GenBank/DDBJ databases">
        <title>Draft genome assemblies for two species of Escallonia (Escalloniales).</title>
        <authorList>
            <person name="Chanderbali A."/>
            <person name="Dervinis C."/>
            <person name="Anghel I."/>
            <person name="Soltis D."/>
            <person name="Soltis P."/>
            <person name="Zapata F."/>
        </authorList>
    </citation>
    <scope>NUCLEOTIDE SEQUENCE</scope>
    <source>
        <strain evidence="2">UCBG92.1500</strain>
        <tissue evidence="2">Leaf</tissue>
    </source>
</reference>
<proteinExistence type="predicted"/>
<keyword evidence="3" id="KW-1185">Reference proteome</keyword>
<protein>
    <submittedName>
        <fullName evidence="2">Uncharacterized protein</fullName>
    </submittedName>
</protein>
<sequence>MVSKSSILELLHFELGKSLGIIGKAQGVETSAGIKWVDHLTKWSTGNTVTLNCSHQNNLCSPDSQDALGMDQAWVAQVVKSALAEDLGSGLEPHSLAELDSVASQKLREDTPERSKHRPSGVDHLELTVLGESFWIS</sequence>
<dbReference type="EMBL" id="JAVXUO010001124">
    <property type="protein sequence ID" value="KAK2985768.1"/>
    <property type="molecule type" value="Genomic_DNA"/>
</dbReference>
<accession>A0AA88ULA8</accession>
<name>A0AA88ULA8_9ASTE</name>
<dbReference type="AlphaFoldDB" id="A0AA88ULA8"/>
<feature type="region of interest" description="Disordered" evidence="1">
    <location>
        <begin position="103"/>
        <end position="122"/>
    </location>
</feature>
<comment type="caution">
    <text evidence="2">The sequence shown here is derived from an EMBL/GenBank/DDBJ whole genome shotgun (WGS) entry which is preliminary data.</text>
</comment>
<evidence type="ECO:0000313" key="3">
    <source>
        <dbReference type="Proteomes" id="UP001187471"/>
    </source>
</evidence>
<gene>
    <name evidence="2" type="ORF">RJ640_025776</name>
</gene>
<organism evidence="2 3">
    <name type="scientific">Escallonia rubra</name>
    <dbReference type="NCBI Taxonomy" id="112253"/>
    <lineage>
        <taxon>Eukaryota</taxon>
        <taxon>Viridiplantae</taxon>
        <taxon>Streptophyta</taxon>
        <taxon>Embryophyta</taxon>
        <taxon>Tracheophyta</taxon>
        <taxon>Spermatophyta</taxon>
        <taxon>Magnoliopsida</taxon>
        <taxon>eudicotyledons</taxon>
        <taxon>Gunneridae</taxon>
        <taxon>Pentapetalae</taxon>
        <taxon>asterids</taxon>
        <taxon>campanulids</taxon>
        <taxon>Escalloniales</taxon>
        <taxon>Escalloniaceae</taxon>
        <taxon>Escallonia</taxon>
    </lineage>
</organism>